<accession>A0A4U8WHW9</accession>
<keyword evidence="2" id="KW-0012">Acyltransferase</keyword>
<evidence type="ECO:0000256" key="2">
    <source>
        <dbReference type="ARBA" id="ARBA00023315"/>
    </source>
</evidence>
<dbReference type="GO" id="GO:0016747">
    <property type="term" value="F:acyltransferase activity, transferring groups other than amino-acyl groups"/>
    <property type="evidence" value="ECO:0007669"/>
    <property type="project" value="InterPro"/>
</dbReference>
<dbReference type="KEGG" id="ctai:NCTC12078_00232"/>
<dbReference type="InterPro" id="IPR050832">
    <property type="entry name" value="Bact_Acetyltransf"/>
</dbReference>
<feature type="domain" description="N-acetyltransferase" evidence="3">
    <location>
        <begin position="2"/>
        <end position="148"/>
    </location>
</feature>
<dbReference type="Gene3D" id="3.40.630.30">
    <property type="match status" value="1"/>
</dbReference>
<dbReference type="RefSeq" id="WP_130913137.1">
    <property type="nucleotide sequence ID" value="NZ_LR215974.1"/>
</dbReference>
<evidence type="ECO:0000256" key="1">
    <source>
        <dbReference type="ARBA" id="ARBA00022679"/>
    </source>
</evidence>
<dbReference type="SUPFAM" id="SSF55729">
    <property type="entry name" value="Acyl-CoA N-acyltransferases (Nat)"/>
    <property type="match status" value="1"/>
</dbReference>
<evidence type="ECO:0000313" key="4">
    <source>
        <dbReference type="EMBL" id="VFB02258.1"/>
    </source>
</evidence>
<organism evidence="4 5">
    <name type="scientific">Chryseobacterium taihuense</name>
    <dbReference type="NCBI Taxonomy" id="1141221"/>
    <lineage>
        <taxon>Bacteria</taxon>
        <taxon>Pseudomonadati</taxon>
        <taxon>Bacteroidota</taxon>
        <taxon>Flavobacteriia</taxon>
        <taxon>Flavobacteriales</taxon>
        <taxon>Weeksellaceae</taxon>
        <taxon>Chryseobacterium group</taxon>
        <taxon>Chryseobacterium</taxon>
    </lineage>
</organism>
<keyword evidence="1 4" id="KW-0808">Transferase</keyword>
<dbReference type="Proteomes" id="UP000290013">
    <property type="component" value="Chromosome"/>
</dbReference>
<reference evidence="4 5" key="1">
    <citation type="submission" date="2019-02" db="EMBL/GenBank/DDBJ databases">
        <authorList>
            <consortium name="Pathogen Informatics"/>
        </authorList>
    </citation>
    <scope>NUCLEOTIDE SEQUENCE [LARGE SCALE GENOMIC DNA]</scope>
    <source>
        <strain evidence="4 5">3012STDY6944375</strain>
    </source>
</reference>
<dbReference type="InterPro" id="IPR016181">
    <property type="entry name" value="Acyl_CoA_acyltransferase"/>
</dbReference>
<evidence type="ECO:0000259" key="3">
    <source>
        <dbReference type="PROSITE" id="PS51186"/>
    </source>
</evidence>
<dbReference type="AlphaFoldDB" id="A0A4U8WHW9"/>
<dbReference type="CDD" id="cd04301">
    <property type="entry name" value="NAT_SF"/>
    <property type="match status" value="1"/>
</dbReference>
<evidence type="ECO:0000313" key="5">
    <source>
        <dbReference type="Proteomes" id="UP000290013"/>
    </source>
</evidence>
<dbReference type="PANTHER" id="PTHR43877">
    <property type="entry name" value="AMINOALKYLPHOSPHONATE N-ACETYLTRANSFERASE-RELATED-RELATED"/>
    <property type="match status" value="1"/>
</dbReference>
<dbReference type="PANTHER" id="PTHR43877:SF2">
    <property type="entry name" value="AMINOALKYLPHOSPHONATE N-ACETYLTRANSFERASE-RELATED"/>
    <property type="match status" value="1"/>
</dbReference>
<proteinExistence type="predicted"/>
<dbReference type="InterPro" id="IPR000182">
    <property type="entry name" value="GNAT_dom"/>
</dbReference>
<dbReference type="PROSITE" id="PS51186">
    <property type="entry name" value="GNAT"/>
    <property type="match status" value="1"/>
</dbReference>
<dbReference type="EMBL" id="LR215974">
    <property type="protein sequence ID" value="VFB02258.1"/>
    <property type="molecule type" value="Genomic_DNA"/>
</dbReference>
<sequence>MKITRKVTVNDIDQLAELFDQYRIFYHKNSDVQEAAIFLRERIENKDSAIFVAESEGSLAGFVQLYPLFSSTRMKRYWLLNDLFVKEDFRGKGFSKALIEKAKDLARSTNACGILLETGKSNDIGNKLYSGCGFKLYDEVNFYEWTTE</sequence>
<gene>
    <name evidence="4" type="ORF">NCTC12078_00232</name>
</gene>
<name>A0A4U8WHW9_9FLAO</name>
<dbReference type="Pfam" id="PF00583">
    <property type="entry name" value="Acetyltransf_1"/>
    <property type="match status" value="1"/>
</dbReference>
<protein>
    <submittedName>
        <fullName evidence="4">Predicted acetyltransferase</fullName>
    </submittedName>
</protein>